<keyword evidence="1" id="KW-1133">Transmembrane helix</keyword>
<feature type="transmembrane region" description="Helical" evidence="1">
    <location>
        <begin position="12"/>
        <end position="32"/>
    </location>
</feature>
<reference evidence="2 3" key="1">
    <citation type="submission" date="2018-07" db="EMBL/GenBank/DDBJ databases">
        <title>Genomic Encyclopedia of Type Strains, Phase IV (KMG-IV): sequencing the most valuable type-strain genomes for metagenomic binning, comparative biology and taxonomic classification.</title>
        <authorList>
            <person name="Goeker M."/>
        </authorList>
    </citation>
    <scope>NUCLEOTIDE SEQUENCE [LARGE SCALE GENOMIC DNA]</scope>
    <source>
        <strain evidence="2 3">DSM 21410</strain>
    </source>
</reference>
<comment type="caution">
    <text evidence="2">The sequence shown here is derived from an EMBL/GenBank/DDBJ whole genome shotgun (WGS) entry which is preliminary data.</text>
</comment>
<dbReference type="PANTHER" id="PTHR37692:SF1">
    <property type="entry name" value="DUF420 DOMAIN-CONTAINING PROTEIN"/>
    <property type="match status" value="1"/>
</dbReference>
<feature type="transmembrane region" description="Helical" evidence="1">
    <location>
        <begin position="162"/>
        <end position="181"/>
    </location>
</feature>
<organism evidence="2 3">
    <name type="scientific">Schleiferia thermophila</name>
    <dbReference type="NCBI Taxonomy" id="884107"/>
    <lineage>
        <taxon>Bacteria</taxon>
        <taxon>Pseudomonadati</taxon>
        <taxon>Bacteroidota</taxon>
        <taxon>Flavobacteriia</taxon>
        <taxon>Flavobacteriales</taxon>
        <taxon>Schleiferiaceae</taxon>
        <taxon>Schleiferia</taxon>
    </lineage>
</organism>
<name>A0A369A3J6_9FLAO</name>
<accession>A0A369A3J6</accession>
<gene>
    <name evidence="2" type="ORF">DES35_102255</name>
</gene>
<evidence type="ECO:0000256" key="1">
    <source>
        <dbReference type="SAM" id="Phobius"/>
    </source>
</evidence>
<protein>
    <submittedName>
        <fullName evidence="2">Putative membrane protein</fullName>
    </submittedName>
</protein>
<feature type="transmembrane region" description="Helical" evidence="1">
    <location>
        <begin position="78"/>
        <end position="97"/>
    </location>
</feature>
<keyword evidence="3" id="KW-1185">Reference proteome</keyword>
<keyword evidence="1" id="KW-0812">Transmembrane</keyword>
<dbReference type="PANTHER" id="PTHR37692">
    <property type="entry name" value="HYPOTHETICAL MEMBRANE SPANNING PROTEIN"/>
    <property type="match status" value="1"/>
</dbReference>
<evidence type="ECO:0000313" key="3">
    <source>
        <dbReference type="Proteomes" id="UP000253517"/>
    </source>
</evidence>
<dbReference type="Proteomes" id="UP000253517">
    <property type="component" value="Unassembled WGS sequence"/>
</dbReference>
<dbReference type="Pfam" id="PF04238">
    <property type="entry name" value="DUF420"/>
    <property type="match status" value="1"/>
</dbReference>
<dbReference type="AlphaFoldDB" id="A0A369A3J6"/>
<dbReference type="InterPro" id="IPR007352">
    <property type="entry name" value="DUF420"/>
</dbReference>
<dbReference type="EMBL" id="QPJS01000002">
    <property type="protein sequence ID" value="RCX03799.1"/>
    <property type="molecule type" value="Genomic_DNA"/>
</dbReference>
<feature type="transmembrane region" description="Helical" evidence="1">
    <location>
        <begin position="52"/>
        <end position="71"/>
    </location>
</feature>
<feature type="transmembrane region" description="Helical" evidence="1">
    <location>
        <begin position="117"/>
        <end position="142"/>
    </location>
</feature>
<evidence type="ECO:0000313" key="2">
    <source>
        <dbReference type="EMBL" id="RCX03799.1"/>
    </source>
</evidence>
<keyword evidence="1" id="KW-0472">Membrane</keyword>
<proteinExistence type="predicted"/>
<sequence>MGVGIKKNDSVMIPVIVTLSVLVPVAVAVLMIYPETFSLENSFPQAKKLPAFHAFLNGTTAVLLILGGIFISRKKIHLHRAVMVAAFVLSALFLVSYVVSKVSNPPTPFGGEGATRIIYFFILITHIALSVPVLPLAMLSIYRGSTMEIDKHKKLVKYTYPIWLYVAITGVLVYVFMSPYYPV</sequence>